<evidence type="ECO:0000313" key="3">
    <source>
        <dbReference type="Proteomes" id="UP000679725"/>
    </source>
</evidence>
<protein>
    <submittedName>
        <fullName evidence="2">Uncharacterized protein</fullName>
    </submittedName>
</protein>
<name>A0ABM8UNR8_9BACT</name>
<dbReference type="EMBL" id="CAJRAU010000002">
    <property type="protein sequence ID" value="CAG5069153.1"/>
    <property type="molecule type" value="Genomic_DNA"/>
</dbReference>
<gene>
    <name evidence="2" type="ORF">DYBT9623_01889</name>
</gene>
<comment type="caution">
    <text evidence="2">The sequence shown here is derived from an EMBL/GenBank/DDBJ whole genome shotgun (WGS) entry which is preliminary data.</text>
</comment>
<reference evidence="2 3" key="1">
    <citation type="submission" date="2021-04" db="EMBL/GenBank/DDBJ databases">
        <authorList>
            <person name="Rodrigo-Torres L."/>
            <person name="Arahal R. D."/>
            <person name="Lucena T."/>
        </authorList>
    </citation>
    <scope>NUCLEOTIDE SEQUENCE [LARGE SCALE GENOMIC DNA]</scope>
    <source>
        <strain evidence="2 3">CECT 9623</strain>
    </source>
</reference>
<evidence type="ECO:0000256" key="1">
    <source>
        <dbReference type="SAM" id="MobiDB-lite"/>
    </source>
</evidence>
<keyword evidence="3" id="KW-1185">Reference proteome</keyword>
<dbReference type="Proteomes" id="UP000679725">
    <property type="component" value="Unassembled WGS sequence"/>
</dbReference>
<evidence type="ECO:0000313" key="2">
    <source>
        <dbReference type="EMBL" id="CAG5069153.1"/>
    </source>
</evidence>
<proteinExistence type="predicted"/>
<accession>A0ABM8UNR8</accession>
<sequence length="77" mass="8358">MDFMTGYSYASFTNEMPDKQPPATSYPEPGQTAPMNPQPDVPGTDAPEVYTGNKTEENASTEDIDENDVGVIESQNP</sequence>
<feature type="region of interest" description="Disordered" evidence="1">
    <location>
        <begin position="1"/>
        <end position="77"/>
    </location>
</feature>
<organism evidence="2 3">
    <name type="scientific">Dyadobacter linearis</name>
    <dbReference type="NCBI Taxonomy" id="2823330"/>
    <lineage>
        <taxon>Bacteria</taxon>
        <taxon>Pseudomonadati</taxon>
        <taxon>Bacteroidota</taxon>
        <taxon>Cytophagia</taxon>
        <taxon>Cytophagales</taxon>
        <taxon>Spirosomataceae</taxon>
        <taxon>Dyadobacter</taxon>
    </lineage>
</organism>
<feature type="compositionally biased region" description="Acidic residues" evidence="1">
    <location>
        <begin position="59"/>
        <end position="68"/>
    </location>
</feature>